<keyword evidence="2" id="KW-1185">Reference proteome</keyword>
<name>L2GIW3_VITCO</name>
<dbReference type="HOGENOM" id="CLU_2308232_0_0_1"/>
<dbReference type="STRING" id="993615.L2GIW3"/>
<protein>
    <submittedName>
        <fullName evidence="1">Uncharacterized protein</fullName>
    </submittedName>
</protein>
<dbReference type="GeneID" id="19882862"/>
<sequence>MQQPVHDLEVDNFLLYYLKSILGYSIKYNKNTIVLKSVYAFSAEDTFEIVVQDNKLLLKDTVYLREWSELVSVYIKNGRSYCAFFAAVTLELYNRKTFGS</sequence>
<evidence type="ECO:0000313" key="1">
    <source>
        <dbReference type="EMBL" id="ELA40811.1"/>
    </source>
</evidence>
<reference evidence="2" key="1">
    <citation type="submission" date="2011-05" db="EMBL/GenBank/DDBJ databases">
        <title>The genome sequence of Vittaforma corneae strain ATCC 50505.</title>
        <authorList>
            <consortium name="The Broad Institute Genome Sequencing Platform"/>
            <person name="Cuomo C."/>
            <person name="Didier E."/>
            <person name="Bowers L."/>
            <person name="Young S.K."/>
            <person name="Zeng Q."/>
            <person name="Gargeya S."/>
            <person name="Fitzgerald M."/>
            <person name="Haas B."/>
            <person name="Abouelleil A."/>
            <person name="Alvarado L."/>
            <person name="Arachchi H.M."/>
            <person name="Berlin A."/>
            <person name="Chapman S.B."/>
            <person name="Gearin G."/>
            <person name="Goldberg J."/>
            <person name="Griggs A."/>
            <person name="Gujja S."/>
            <person name="Hansen M."/>
            <person name="Heiman D."/>
            <person name="Howarth C."/>
            <person name="Larimer J."/>
            <person name="Lui A."/>
            <person name="MacDonald P.J.P."/>
            <person name="McCowen C."/>
            <person name="Montmayeur A."/>
            <person name="Murphy C."/>
            <person name="Neiman D."/>
            <person name="Pearson M."/>
            <person name="Priest M."/>
            <person name="Roberts A."/>
            <person name="Saif S."/>
            <person name="Shea T."/>
            <person name="Sisk P."/>
            <person name="Stolte C."/>
            <person name="Sykes S."/>
            <person name="Wortman J."/>
            <person name="Nusbaum C."/>
            <person name="Birren B."/>
        </authorList>
    </citation>
    <scope>NUCLEOTIDE SEQUENCE [LARGE SCALE GENOMIC DNA]</scope>
    <source>
        <strain evidence="2">ATCC 50505</strain>
    </source>
</reference>
<dbReference type="OrthoDB" id="331602at2759"/>
<dbReference type="VEuPathDB" id="MicrosporidiaDB:VICG_02152"/>
<dbReference type="RefSeq" id="XP_007605597.1">
    <property type="nucleotide sequence ID" value="XM_007605535.1"/>
</dbReference>
<dbReference type="EMBL" id="JH370202">
    <property type="protein sequence ID" value="ELA40811.1"/>
    <property type="molecule type" value="Genomic_DNA"/>
</dbReference>
<gene>
    <name evidence="1" type="ORF">VICG_02152</name>
</gene>
<evidence type="ECO:0000313" key="2">
    <source>
        <dbReference type="Proteomes" id="UP000011082"/>
    </source>
</evidence>
<dbReference type="Gene3D" id="3.30.457.60">
    <property type="match status" value="1"/>
</dbReference>
<dbReference type="InterPro" id="IPR008672">
    <property type="entry name" value="Mad1"/>
</dbReference>
<dbReference type="OMA" id="NGRSYCA"/>
<proteinExistence type="predicted"/>
<dbReference type="Pfam" id="PF05557">
    <property type="entry name" value="MAD"/>
    <property type="match status" value="1"/>
</dbReference>
<dbReference type="GO" id="GO:0007094">
    <property type="term" value="P:mitotic spindle assembly checkpoint signaling"/>
    <property type="evidence" value="ECO:0007669"/>
    <property type="project" value="InterPro"/>
</dbReference>
<dbReference type="InParanoid" id="L2GIW3"/>
<organism evidence="1 2">
    <name type="scientific">Vittaforma corneae (strain ATCC 50505)</name>
    <name type="common">Microsporidian parasite</name>
    <name type="synonym">Nosema corneum</name>
    <dbReference type="NCBI Taxonomy" id="993615"/>
    <lineage>
        <taxon>Eukaryota</taxon>
        <taxon>Fungi</taxon>
        <taxon>Fungi incertae sedis</taxon>
        <taxon>Microsporidia</taxon>
        <taxon>Nosematidae</taxon>
        <taxon>Vittaforma</taxon>
    </lineage>
</organism>
<accession>L2GIW3</accession>
<dbReference type="Proteomes" id="UP000011082">
    <property type="component" value="Unassembled WGS sequence"/>
</dbReference>
<dbReference type="AlphaFoldDB" id="L2GIW3"/>